<reference evidence="1 2" key="1">
    <citation type="submission" date="2016-08" db="EMBL/GenBank/DDBJ databases">
        <title>Complete genome sequence of Mycobacterium shinshuense, a subspecies of M. ulcerans.</title>
        <authorList>
            <person name="Yoshida M."/>
            <person name="Ogura Y."/>
            <person name="Hayashi T."/>
            <person name="Hoshino Y."/>
        </authorList>
    </citation>
    <scope>NUCLEOTIDE SEQUENCE [LARGE SCALE GENOMIC DNA]</scope>
    <source>
        <strain evidence="2">ATCC 33728</strain>
    </source>
</reference>
<dbReference type="AlphaFoldDB" id="A0A1B4XZS1"/>
<dbReference type="PANTHER" id="PTHR12922">
    <property type="entry name" value="UBIQUINONE BIOSYNTHESIS PROTEIN"/>
    <property type="match status" value="1"/>
</dbReference>
<protein>
    <recommendedName>
        <fullName evidence="3">Coenzyme Q (Ubiquinone) biosynthesis Coq4 family protein</fullName>
    </recommendedName>
</protein>
<dbReference type="PANTHER" id="PTHR12922:SF7">
    <property type="entry name" value="UBIQUINONE BIOSYNTHESIS PROTEIN COQ4 HOMOLOG, MITOCHONDRIAL"/>
    <property type="match status" value="1"/>
</dbReference>
<dbReference type="EMBL" id="AP017624">
    <property type="protein sequence ID" value="BAV40306.1"/>
    <property type="molecule type" value="Genomic_DNA"/>
</dbReference>
<sequence length="267" mass="29609">MAIPSTTARYGQMRTGVRALGHVFGLRFNHDQVFEAVIAFGYPTLQREFDKRARLPQGRRLLETKPDLMARLGDDDYLATLPPGSLGAAYRDFLRQHRLDAGVFDARDVIEPVIERNGWDPDFGYMIKRGTVLHDMFHVLGGYGPDLGGEIGNLGLHHGQLGKCRATAIFGFIACAVVRGGSWRRKREFWRQAVARGRAAQNLMAAPYEELLDRPLAEVRAALGIAASESAHPAVHFFTRWQPPTGTASAPFDPWDYQTAAVGAARH</sequence>
<dbReference type="RefSeq" id="WP_231991287.1">
    <property type="nucleotide sequence ID" value="NZ_AP017624.1"/>
</dbReference>
<dbReference type="InterPro" id="IPR007715">
    <property type="entry name" value="Coq4"/>
</dbReference>
<dbReference type="Proteomes" id="UP000218067">
    <property type="component" value="Chromosome"/>
</dbReference>
<dbReference type="GO" id="GO:0006744">
    <property type="term" value="P:ubiquinone biosynthetic process"/>
    <property type="evidence" value="ECO:0007669"/>
    <property type="project" value="InterPro"/>
</dbReference>
<evidence type="ECO:0000313" key="2">
    <source>
        <dbReference type="Proteomes" id="UP000218067"/>
    </source>
</evidence>
<name>A0A1B4XZS1_MYCUL</name>
<organism evidence="1 2">
    <name type="scientific">Mycobacterium ulcerans subsp. shinshuense</name>
    <dbReference type="NCBI Taxonomy" id="1124626"/>
    <lineage>
        <taxon>Bacteria</taxon>
        <taxon>Bacillati</taxon>
        <taxon>Actinomycetota</taxon>
        <taxon>Actinomycetes</taxon>
        <taxon>Mycobacteriales</taxon>
        <taxon>Mycobacteriaceae</taxon>
        <taxon>Mycobacterium</taxon>
        <taxon>Mycobacterium ulcerans group</taxon>
    </lineage>
</organism>
<dbReference type="GeneID" id="93435644"/>
<evidence type="ECO:0000313" key="1">
    <source>
        <dbReference type="EMBL" id="BAV40306.1"/>
    </source>
</evidence>
<gene>
    <name evidence="1" type="ORF">SHTP_0987</name>
</gene>
<dbReference type="Pfam" id="PF05019">
    <property type="entry name" value="Coq4"/>
    <property type="match status" value="1"/>
</dbReference>
<accession>A0A1B4XZS1</accession>
<proteinExistence type="predicted"/>
<evidence type="ECO:0008006" key="3">
    <source>
        <dbReference type="Google" id="ProtNLM"/>
    </source>
</evidence>